<dbReference type="EMBL" id="MUGV01000043">
    <property type="protein sequence ID" value="OXA75734.1"/>
    <property type="molecule type" value="Genomic_DNA"/>
</dbReference>
<keyword evidence="3" id="KW-1185">Reference proteome</keyword>
<dbReference type="PROSITE" id="PS51257">
    <property type="entry name" value="PROKAR_LIPOPROTEIN"/>
    <property type="match status" value="1"/>
</dbReference>
<keyword evidence="1" id="KW-1133">Transmembrane helix</keyword>
<evidence type="ECO:0000256" key="1">
    <source>
        <dbReference type="SAM" id="Phobius"/>
    </source>
</evidence>
<gene>
    <name evidence="2" type="ORF">B0A65_21195</name>
</gene>
<dbReference type="PANTHER" id="PTHR34219">
    <property type="entry name" value="IRON-REGULATED INNER MEMBRANE PROTEIN-RELATED"/>
    <property type="match status" value="1"/>
</dbReference>
<comment type="caution">
    <text evidence="2">The sequence shown here is derived from an EMBL/GenBank/DDBJ whole genome shotgun (WGS) entry which is preliminary data.</text>
</comment>
<evidence type="ECO:0000313" key="2">
    <source>
        <dbReference type="EMBL" id="OXA75734.1"/>
    </source>
</evidence>
<dbReference type="InterPro" id="IPR005625">
    <property type="entry name" value="PepSY-ass_TM"/>
</dbReference>
<sequence length="366" mass="41950">MNQKQIKNIARQVHLWLGLATGIIVFIISITGCIYVFEEEIRSFSKQEVLYVPIQNIPFAGIKEIVLHFEKAEPKQKITSIKINQKANNATVELSTKKKTYYFNPYDATLINSEKQDWLTVVRKLHTSLLLGETGSFIQKWSVVIFTFMLLTGLILWFPNQIRLIKQSLTIKWKGTFKRVNYDLHNVLGFYASFFLIVISLTGLFFAFKGVKNTASFLTGSELSEGTKVDSKVIAKEEPVAIRYDRIYKTAIQQYPGANTTTLSVRKDGDLRLRMLYPYQWSRKQNTFFFDPSTGQLLRYKLYKDFSAADTIEASNYDIHTGGFFGLFGKIIAFFASLISASLPITGFIIWLKKKKKKKKSIKLTA</sequence>
<keyword evidence="1" id="KW-0472">Membrane</keyword>
<proteinExistence type="predicted"/>
<keyword evidence="1" id="KW-0812">Transmembrane</keyword>
<protein>
    <submittedName>
        <fullName evidence="2">Peptidase</fullName>
    </submittedName>
</protein>
<feature type="transmembrane region" description="Helical" evidence="1">
    <location>
        <begin position="331"/>
        <end position="352"/>
    </location>
</feature>
<dbReference type="RefSeq" id="WP_074663231.1">
    <property type="nucleotide sequence ID" value="NZ_MUGV01000043.1"/>
</dbReference>
<dbReference type="Pfam" id="PF03929">
    <property type="entry name" value="PepSY_TM"/>
    <property type="match status" value="1"/>
</dbReference>
<accession>A0ABX4BK83</accession>
<feature type="transmembrane region" description="Helical" evidence="1">
    <location>
        <begin position="188"/>
        <end position="208"/>
    </location>
</feature>
<dbReference type="Proteomes" id="UP000198382">
    <property type="component" value="Unassembled WGS sequence"/>
</dbReference>
<organism evidence="2 3">
    <name type="scientific">Flavobacterium frigidimaris</name>
    <dbReference type="NCBI Taxonomy" id="262320"/>
    <lineage>
        <taxon>Bacteria</taxon>
        <taxon>Pseudomonadati</taxon>
        <taxon>Bacteroidota</taxon>
        <taxon>Flavobacteriia</taxon>
        <taxon>Flavobacteriales</taxon>
        <taxon>Flavobacteriaceae</taxon>
        <taxon>Flavobacterium</taxon>
    </lineage>
</organism>
<evidence type="ECO:0000313" key="3">
    <source>
        <dbReference type="Proteomes" id="UP000198382"/>
    </source>
</evidence>
<reference evidence="2 3" key="1">
    <citation type="submission" date="2016-11" db="EMBL/GenBank/DDBJ databases">
        <title>Whole genomes of Flavobacteriaceae.</title>
        <authorList>
            <person name="Stine C."/>
            <person name="Li C."/>
            <person name="Tadesse D."/>
        </authorList>
    </citation>
    <scope>NUCLEOTIDE SEQUENCE [LARGE SCALE GENOMIC DNA]</scope>
    <source>
        <strain evidence="2 3">DSM 15937</strain>
    </source>
</reference>
<feature type="transmembrane region" description="Helical" evidence="1">
    <location>
        <begin position="12"/>
        <end position="37"/>
    </location>
</feature>
<feature type="transmembrane region" description="Helical" evidence="1">
    <location>
        <begin position="138"/>
        <end position="158"/>
    </location>
</feature>
<name>A0ABX4BK83_FLAFR</name>